<proteinExistence type="predicted"/>
<evidence type="ECO:0008006" key="2">
    <source>
        <dbReference type="Google" id="ProtNLM"/>
    </source>
</evidence>
<organism evidence="1">
    <name type="scientific">marine sediment metagenome</name>
    <dbReference type="NCBI Taxonomy" id="412755"/>
    <lineage>
        <taxon>unclassified sequences</taxon>
        <taxon>metagenomes</taxon>
        <taxon>ecological metagenomes</taxon>
    </lineage>
</organism>
<name>A0A0F9F0U9_9ZZZZ</name>
<reference evidence="1" key="1">
    <citation type="journal article" date="2015" name="Nature">
        <title>Complex archaea that bridge the gap between prokaryotes and eukaryotes.</title>
        <authorList>
            <person name="Spang A."/>
            <person name="Saw J.H."/>
            <person name="Jorgensen S.L."/>
            <person name="Zaremba-Niedzwiedzka K."/>
            <person name="Martijn J."/>
            <person name="Lind A.E."/>
            <person name="van Eijk R."/>
            <person name="Schleper C."/>
            <person name="Guy L."/>
            <person name="Ettema T.J."/>
        </authorList>
    </citation>
    <scope>NUCLEOTIDE SEQUENCE</scope>
</reference>
<dbReference type="AlphaFoldDB" id="A0A0F9F0U9"/>
<evidence type="ECO:0000313" key="1">
    <source>
        <dbReference type="EMBL" id="KKL79939.1"/>
    </source>
</evidence>
<dbReference type="EMBL" id="LAZR01023018">
    <property type="protein sequence ID" value="KKL79939.1"/>
    <property type="molecule type" value="Genomic_DNA"/>
</dbReference>
<gene>
    <name evidence="1" type="ORF">LCGC14_2009810</name>
</gene>
<comment type="caution">
    <text evidence="1">The sequence shown here is derived from an EMBL/GenBank/DDBJ whole genome shotgun (WGS) entry which is preliminary data.</text>
</comment>
<sequence length="277" mass="31987">MIDFIKDEFVPEPKQIPERIKKEITLDLEYIFCPFCGHPLEYHYLSNARPLITIKYDISLRVVHKRCVNEECVACVSKRNFYNPSLDLYVLPKKTYAMDVVLLIGHLIQQEHYTEEEVVKYLLEEHGITISQPSVNNYKRIALALGETLIMGNEEKIKSGLDGLAFRVYSIDGLSSNRSRILFVIRDLISGTVLGSALLDRHDADGIHDFMETVFQKFGVPDYMVGDGERGLIGAVRKYYSNIPYQYCHRHFLNNMGKALMEDLYKVLKKKQIEKTL</sequence>
<accession>A0A0F9F0U9</accession>
<protein>
    <recommendedName>
        <fullName evidence="2">MULE transposase domain-containing protein</fullName>
    </recommendedName>
</protein>